<dbReference type="HOGENOM" id="CLU_028913_1_0_1"/>
<dbReference type="EMBL" id="JEMT01023624">
    <property type="protein sequence ID" value="EXX64178.1"/>
    <property type="molecule type" value="Genomic_DNA"/>
</dbReference>
<gene>
    <name evidence="1" type="ORF">RirG_145280</name>
</gene>
<organism evidence="1 2">
    <name type="scientific">Rhizophagus irregularis (strain DAOM 197198w)</name>
    <name type="common">Glomus intraradices</name>
    <dbReference type="NCBI Taxonomy" id="1432141"/>
    <lineage>
        <taxon>Eukaryota</taxon>
        <taxon>Fungi</taxon>
        <taxon>Fungi incertae sedis</taxon>
        <taxon>Mucoromycota</taxon>
        <taxon>Glomeromycotina</taxon>
        <taxon>Glomeromycetes</taxon>
        <taxon>Glomerales</taxon>
        <taxon>Glomeraceae</taxon>
        <taxon>Rhizophagus</taxon>
    </lineage>
</organism>
<reference evidence="1 2" key="1">
    <citation type="submission" date="2014-02" db="EMBL/GenBank/DDBJ databases">
        <title>Single nucleus genome sequencing reveals high similarity among nuclei of an endomycorrhizal fungus.</title>
        <authorList>
            <person name="Lin K."/>
            <person name="Geurts R."/>
            <person name="Zhang Z."/>
            <person name="Limpens E."/>
            <person name="Saunders D.G."/>
            <person name="Mu D."/>
            <person name="Pang E."/>
            <person name="Cao H."/>
            <person name="Cha H."/>
            <person name="Lin T."/>
            <person name="Zhou Q."/>
            <person name="Shang Y."/>
            <person name="Li Y."/>
            <person name="Ivanov S."/>
            <person name="Sharma T."/>
            <person name="Velzen R.V."/>
            <person name="Ruijter N.D."/>
            <person name="Aanen D.K."/>
            <person name="Win J."/>
            <person name="Kamoun S."/>
            <person name="Bisseling T."/>
            <person name="Huang S."/>
        </authorList>
    </citation>
    <scope>NUCLEOTIDE SEQUENCE [LARGE SCALE GENOMIC DNA]</scope>
    <source>
        <strain evidence="2">DAOM197198w</strain>
    </source>
</reference>
<dbReference type="AlphaFoldDB" id="A0A015MBM2"/>
<evidence type="ECO:0000313" key="2">
    <source>
        <dbReference type="Proteomes" id="UP000022910"/>
    </source>
</evidence>
<evidence type="ECO:0008006" key="3">
    <source>
        <dbReference type="Google" id="ProtNLM"/>
    </source>
</evidence>
<dbReference type="OrthoDB" id="10278196at2759"/>
<evidence type="ECO:0000313" key="1">
    <source>
        <dbReference type="EMBL" id="EXX64178.1"/>
    </source>
</evidence>
<protein>
    <recommendedName>
        <fullName evidence="3">F-box domain-containing protein</fullName>
    </recommendedName>
</protein>
<accession>A0A015MBM2</accession>
<proteinExistence type="predicted"/>
<sequence length="481" mass="56336">MPKLNRDILYLIFEKFQNDDKTLYPFLSVNKTWCEIIIPILWRNPWKYLINGNENLLLNVIISHLSEESINNLKIQGIDLFTSLPQKPLFNYICFCKHLDLSVISTMVYSHYSSKYTNNIPIIRSEIFNLFINENIKVTHLYLPRSDYQIHLVPGAKHCFSELTFLRCNSKSNNNFLTGLAEICQSIKELEITIEARNNGYGITKLIDSSKKLINVRLIVNHMMFGCIFPTSNSDFPNIDDEFHIKLENSLMKHANTIQYFKIAIPPVTRILSSLVNLRELELSFSVQSMKLDNLENISLPNLRFLKSNVFQFNILRNLIVNTNRSLTKISVNIVPHNVIDNNCIIQAIYQNCPNLMYLKLLFMMGNMSELEQLLINCQYLNGIYFLVLNLFDLDELFEKLTKLSPYNLFKFKFNIISCEPIKLESLKLFFDNWKSRNPMLLQIDKTGCADLIDFIEEYKSEGIIKKFNKLNENNFEDFEW</sequence>
<keyword evidence="2" id="KW-1185">Reference proteome</keyword>
<dbReference type="Proteomes" id="UP000022910">
    <property type="component" value="Unassembled WGS sequence"/>
</dbReference>
<name>A0A015MBM2_RHIIW</name>
<comment type="caution">
    <text evidence="1">The sequence shown here is derived from an EMBL/GenBank/DDBJ whole genome shotgun (WGS) entry which is preliminary data.</text>
</comment>